<organism evidence="13 14">
    <name type="scientific">Mycena chlorophos</name>
    <name type="common">Agaric fungus</name>
    <name type="synonym">Agaricus chlorophos</name>
    <dbReference type="NCBI Taxonomy" id="658473"/>
    <lineage>
        <taxon>Eukaryota</taxon>
        <taxon>Fungi</taxon>
        <taxon>Dikarya</taxon>
        <taxon>Basidiomycota</taxon>
        <taxon>Agaricomycotina</taxon>
        <taxon>Agaricomycetes</taxon>
        <taxon>Agaricomycetidae</taxon>
        <taxon>Agaricales</taxon>
        <taxon>Marasmiineae</taxon>
        <taxon>Mycenaceae</taxon>
        <taxon>Mycena</taxon>
    </lineage>
</organism>
<evidence type="ECO:0000256" key="6">
    <source>
        <dbReference type="ARBA" id="ARBA00022824"/>
    </source>
</evidence>
<feature type="transmembrane region" description="Helical" evidence="12">
    <location>
        <begin position="364"/>
        <end position="397"/>
    </location>
</feature>
<dbReference type="NCBIfam" id="TIGR00231">
    <property type="entry name" value="small_GTP"/>
    <property type="match status" value="1"/>
</dbReference>
<dbReference type="SMART" id="SM00173">
    <property type="entry name" value="RAS"/>
    <property type="match status" value="1"/>
</dbReference>
<name>A0ABQ0LPF4_MYCCL</name>
<dbReference type="PANTHER" id="PTHR12443">
    <property type="entry name" value="TRANSLOCATION PROTEIN SEC62"/>
    <property type="match status" value="1"/>
</dbReference>
<evidence type="ECO:0000256" key="10">
    <source>
        <dbReference type="ARBA" id="ARBA00023136"/>
    </source>
</evidence>
<evidence type="ECO:0000256" key="2">
    <source>
        <dbReference type="ARBA" id="ARBA00010604"/>
    </source>
</evidence>
<dbReference type="InterPro" id="IPR005225">
    <property type="entry name" value="Small_GTP-bd"/>
</dbReference>
<evidence type="ECO:0000313" key="13">
    <source>
        <dbReference type="EMBL" id="GAT52945.1"/>
    </source>
</evidence>
<keyword evidence="6" id="KW-0256">Endoplasmic reticulum</keyword>
<dbReference type="InterPro" id="IPR011553">
    <property type="entry name" value="Sec62_asco"/>
</dbReference>
<evidence type="ECO:0000256" key="9">
    <source>
        <dbReference type="ARBA" id="ARBA00023010"/>
    </source>
</evidence>
<evidence type="ECO:0000256" key="7">
    <source>
        <dbReference type="ARBA" id="ARBA00022927"/>
    </source>
</evidence>
<reference evidence="13" key="1">
    <citation type="submission" date="2014-09" db="EMBL/GenBank/DDBJ databases">
        <title>Genome sequence of the luminous mushroom Mycena chlorophos for searching fungal bioluminescence genes.</title>
        <authorList>
            <person name="Tanaka Y."/>
            <person name="Kasuga D."/>
            <person name="Oba Y."/>
            <person name="Hase S."/>
            <person name="Sato K."/>
            <person name="Oba Y."/>
            <person name="Sakakibara Y."/>
        </authorList>
    </citation>
    <scope>NUCLEOTIDE SEQUENCE</scope>
</reference>
<keyword evidence="4" id="KW-0813">Transport</keyword>
<keyword evidence="14" id="KW-1185">Reference proteome</keyword>
<evidence type="ECO:0000256" key="1">
    <source>
        <dbReference type="ARBA" id="ARBA00004477"/>
    </source>
</evidence>
<dbReference type="Pfam" id="PF00071">
    <property type="entry name" value="Ras"/>
    <property type="match status" value="1"/>
</dbReference>
<proteinExistence type="inferred from homology"/>
<evidence type="ECO:0000256" key="5">
    <source>
        <dbReference type="ARBA" id="ARBA00022692"/>
    </source>
</evidence>
<feature type="region of interest" description="Disordered" evidence="11">
    <location>
        <begin position="428"/>
        <end position="470"/>
    </location>
</feature>
<dbReference type="InterPro" id="IPR001806">
    <property type="entry name" value="Small_GTPase"/>
</dbReference>
<dbReference type="PROSITE" id="PS51421">
    <property type="entry name" value="RAS"/>
    <property type="match status" value="1"/>
</dbReference>
<dbReference type="Gene3D" id="3.40.50.300">
    <property type="entry name" value="P-loop containing nucleotide triphosphate hydrolases"/>
    <property type="match status" value="1"/>
</dbReference>
<comment type="similarity">
    <text evidence="2">Belongs to the SEC62 family.</text>
</comment>
<keyword evidence="10 12" id="KW-0472">Membrane</keyword>
<dbReference type="PROSITE" id="PS51420">
    <property type="entry name" value="RHO"/>
    <property type="match status" value="1"/>
</dbReference>
<comment type="subcellular location">
    <subcellularLocation>
        <location evidence="1">Endoplasmic reticulum membrane</location>
        <topology evidence="1">Multi-pass membrane protein</topology>
    </subcellularLocation>
</comment>
<keyword evidence="7" id="KW-0653">Protein transport</keyword>
<evidence type="ECO:0000256" key="12">
    <source>
        <dbReference type="SAM" id="Phobius"/>
    </source>
</evidence>
<dbReference type="NCBIfam" id="TIGR00869">
    <property type="entry name" value="sec62"/>
    <property type="match status" value="1"/>
</dbReference>
<dbReference type="Pfam" id="PF03839">
    <property type="entry name" value="Sec62"/>
    <property type="match status" value="1"/>
</dbReference>
<dbReference type="Proteomes" id="UP000815677">
    <property type="component" value="Unassembled WGS sequence"/>
</dbReference>
<keyword evidence="5 12" id="KW-0812">Transmembrane</keyword>
<protein>
    <recommendedName>
        <fullName evidence="3">Translocation protein SEC62</fullName>
    </recommendedName>
</protein>
<gene>
    <name evidence="13" type="ORF">MCHLO_09952</name>
</gene>
<keyword evidence="8 12" id="KW-1133">Transmembrane helix</keyword>
<dbReference type="SUPFAM" id="SSF52540">
    <property type="entry name" value="P-loop containing nucleoside triphosphate hydrolases"/>
    <property type="match status" value="1"/>
</dbReference>
<sequence>MQTLKFVFVGDSRVGKSIMHYVLTYNQLPPDPRPVTFDGYARTMMFKDKPYTLAFVDTLASEEYDRLRPLSYPQTDVFIVCFSVDSHESLTHVREKWVPEIQYYCPGVPRVLVATKVDLRTDPATLRRLAERHERPLTSEQGERMAKDIGATAYVECNASTLSGLDEVFDKVVEVGLNSAPSVQSTTAVRSRKCVVLITLRHLILATCGLVMEQQAKATPEIRKVAVFLRSGKAGIKVRVGALNGKRFDYFKGKSAIKALLSPAYAKLKGVPKITNEAEAIATLALVNSFAFFLRVQRGASSGSSSSSPKVLQVIPEQKFVGDEYYVWFFEGSQWTTYAGAILMVGVMLAGVMFPLWPPIMRQGVYYLSMGMLGLIGLFFAIAVVRLIFYIITVIVASPGIWIFPKLFADVGFVESFIPLYEWDLPKKKSKKKKGDKGKAESNGEEVEDSGVSRPQSRAARVEEVEDEDA</sequence>
<dbReference type="SMART" id="SM00174">
    <property type="entry name" value="RHO"/>
    <property type="match status" value="1"/>
</dbReference>
<evidence type="ECO:0000256" key="4">
    <source>
        <dbReference type="ARBA" id="ARBA00022448"/>
    </source>
</evidence>
<evidence type="ECO:0000313" key="14">
    <source>
        <dbReference type="Proteomes" id="UP000815677"/>
    </source>
</evidence>
<evidence type="ECO:0000256" key="3">
    <source>
        <dbReference type="ARBA" id="ARBA00021257"/>
    </source>
</evidence>
<dbReference type="InterPro" id="IPR004728">
    <property type="entry name" value="Sec62"/>
</dbReference>
<dbReference type="CDD" id="cd00157">
    <property type="entry name" value="Rho"/>
    <property type="match status" value="1"/>
</dbReference>
<evidence type="ECO:0000256" key="8">
    <source>
        <dbReference type="ARBA" id="ARBA00022989"/>
    </source>
</evidence>
<accession>A0ABQ0LPF4</accession>
<evidence type="ECO:0000256" key="11">
    <source>
        <dbReference type="SAM" id="MobiDB-lite"/>
    </source>
</evidence>
<dbReference type="PROSITE" id="PS51419">
    <property type="entry name" value="RAB"/>
    <property type="match status" value="1"/>
</dbReference>
<dbReference type="SMART" id="SM00175">
    <property type="entry name" value="RAB"/>
    <property type="match status" value="1"/>
</dbReference>
<keyword evidence="9" id="KW-0811">Translocation</keyword>
<dbReference type="PRINTS" id="PR00449">
    <property type="entry name" value="RASTRNSFRMNG"/>
</dbReference>
<dbReference type="InterPro" id="IPR027417">
    <property type="entry name" value="P-loop_NTPase"/>
</dbReference>
<dbReference type="EMBL" id="DF848005">
    <property type="protein sequence ID" value="GAT52945.1"/>
    <property type="molecule type" value="Genomic_DNA"/>
</dbReference>
<dbReference type="PANTHER" id="PTHR12443:SF9">
    <property type="entry name" value="TRANSLOCATION PROTEIN SEC62"/>
    <property type="match status" value="1"/>
</dbReference>
<feature type="transmembrane region" description="Helical" evidence="12">
    <location>
        <begin position="335"/>
        <end position="357"/>
    </location>
</feature>